<keyword evidence="4" id="KW-0597">Phosphoprotein</keyword>
<comment type="catalytic activity">
    <reaction evidence="1">
        <text>ATP + protein L-histidine = ADP + protein N-phospho-L-histidine.</text>
        <dbReference type="EC" id="2.7.13.3"/>
    </reaction>
</comment>
<sequence length="738" mass="79685">MTAGEARFGKVDLTSCDREPIHIPGSIQAHGALLVVGGEDLVIRQFAGDTCLLLDVEPARLRSLTLADLFDDQVLDRIAGRPLAPVPGLPAVLLGMMPRSGALPLDVTLHTQGSFSIIELEPAQRGAVPVGNPLSQVRAMLAALQSSDGFEACCTAAAIQMRSALGFDRVMVYQFLHDGSGRVVAESKADRLDGFLDLHYPASDIPRQARELYRRNWLRLIPDVDRPPVPLEPLNPDAADGPGGQPDGQPLDMSCCALRAVSPIHLEYLRNMGVSASMSVSIVMRDKLWGLIACHNHSPRHVSADLRASCELFGQIFSLHLEARIEADAARQRHGAGRVIEALAVRLAAASDIPRALVTGEVTLLDLIPAGGVAVLMDGETATLGETPPADFMSGLAAWLTEQDQPLFDTRHLGADYPPAIPFAATASGVLAISLSRQPADYVIWFRPEAVRSVTWAGDPHKLVEEGPSGGSLKPRKSFEAWREEVRCQSTVWTAIEMEAAQSFRVWLLESVLRQVDLARKEREATLAHQDLLMAELDHRVKNALASIQALVQQTRVGAGSIDDFATGLERRIRAMSHAHDLMSETRWKGASVRALVEEEMAPFRSERNCNLRISGDDVMLSPKAALPFTLVMHELTTNAAKYGALSTPAGAIDIRWGLKDGALVLNWMERGGPAVAPPTRRGFGSAVIERSLRHEVKGTCSLTFGREGVDCVFMIPADCVIPAGDPSTGKGEGSGLE</sequence>
<dbReference type="PRINTS" id="PR01033">
    <property type="entry name" value="PHYTOCHROME"/>
</dbReference>
<evidence type="ECO:0000256" key="3">
    <source>
        <dbReference type="ARBA" id="ARBA00022543"/>
    </source>
</evidence>
<evidence type="ECO:0000256" key="10">
    <source>
        <dbReference type="ARBA" id="ARBA00022991"/>
    </source>
</evidence>
<evidence type="ECO:0000256" key="4">
    <source>
        <dbReference type="ARBA" id="ARBA00022553"/>
    </source>
</evidence>
<name>A0A512DNA6_9PROT</name>
<dbReference type="GO" id="GO:0009584">
    <property type="term" value="P:detection of visible light"/>
    <property type="evidence" value="ECO:0007669"/>
    <property type="project" value="InterPro"/>
</dbReference>
<reference evidence="14 15" key="1">
    <citation type="submission" date="2019-07" db="EMBL/GenBank/DDBJ databases">
        <title>Whole genome shotgun sequence of Skermanella aerolata NBRC 106429.</title>
        <authorList>
            <person name="Hosoyama A."/>
            <person name="Uohara A."/>
            <person name="Ohji S."/>
            <person name="Ichikawa N."/>
        </authorList>
    </citation>
    <scope>NUCLEOTIDE SEQUENCE [LARGE SCALE GENOMIC DNA]</scope>
    <source>
        <strain evidence="14 15">NBRC 106429</strain>
    </source>
</reference>
<dbReference type="InterPro" id="IPR013515">
    <property type="entry name" value="Phytochrome_cen-reg"/>
</dbReference>
<keyword evidence="9" id="KW-0067">ATP-binding</keyword>
<dbReference type="GO" id="GO:0006355">
    <property type="term" value="P:regulation of DNA-templated transcription"/>
    <property type="evidence" value="ECO:0007669"/>
    <property type="project" value="InterPro"/>
</dbReference>
<dbReference type="GO" id="GO:0009881">
    <property type="term" value="F:photoreceptor activity"/>
    <property type="evidence" value="ECO:0007669"/>
    <property type="project" value="UniProtKB-KW"/>
</dbReference>
<dbReference type="InterPro" id="IPR016132">
    <property type="entry name" value="Phyto_chromo_attachment"/>
</dbReference>
<proteinExistence type="predicted"/>
<keyword evidence="11" id="KW-0675">Receptor</keyword>
<dbReference type="InterPro" id="IPR003018">
    <property type="entry name" value="GAF"/>
</dbReference>
<keyword evidence="7" id="KW-0547">Nucleotide-binding</keyword>
<keyword evidence="6" id="KW-0808">Transferase</keyword>
<evidence type="ECO:0000256" key="9">
    <source>
        <dbReference type="ARBA" id="ARBA00022840"/>
    </source>
</evidence>
<accession>A0A512DNA6</accession>
<evidence type="ECO:0000256" key="2">
    <source>
        <dbReference type="ARBA" id="ARBA00012438"/>
    </source>
</evidence>
<evidence type="ECO:0000313" key="14">
    <source>
        <dbReference type="EMBL" id="GEO37957.1"/>
    </source>
</evidence>
<dbReference type="InterPro" id="IPR036890">
    <property type="entry name" value="HATPase_C_sf"/>
</dbReference>
<dbReference type="Gene3D" id="3.30.450.40">
    <property type="match status" value="1"/>
</dbReference>
<feature type="domain" description="Phytochrome chromophore attachment site" evidence="13">
    <location>
        <begin position="149"/>
        <end position="315"/>
    </location>
</feature>
<dbReference type="Gene3D" id="3.30.450.270">
    <property type="match status" value="1"/>
</dbReference>
<dbReference type="Pfam" id="PF08446">
    <property type="entry name" value="PAS_2"/>
    <property type="match status" value="1"/>
</dbReference>
<evidence type="ECO:0000256" key="5">
    <source>
        <dbReference type="ARBA" id="ARBA00022606"/>
    </source>
</evidence>
<evidence type="ECO:0000256" key="6">
    <source>
        <dbReference type="ARBA" id="ARBA00022679"/>
    </source>
</evidence>
<dbReference type="InterPro" id="IPR035965">
    <property type="entry name" value="PAS-like_dom_sf"/>
</dbReference>
<keyword evidence="3" id="KW-0600">Photoreceptor protein</keyword>
<dbReference type="PANTHER" id="PTHR41523">
    <property type="entry name" value="TWO-COMPONENT SYSTEM SENSOR PROTEIN"/>
    <property type="match status" value="1"/>
</dbReference>
<evidence type="ECO:0000256" key="7">
    <source>
        <dbReference type="ARBA" id="ARBA00022741"/>
    </source>
</evidence>
<dbReference type="AlphaFoldDB" id="A0A512DNA6"/>
<keyword evidence="5" id="KW-0716">Sensory transduction</keyword>
<keyword evidence="15" id="KW-1185">Reference proteome</keyword>
<dbReference type="SUPFAM" id="SSF55781">
    <property type="entry name" value="GAF domain-like"/>
    <property type="match status" value="2"/>
</dbReference>
<keyword evidence="8 14" id="KW-0418">Kinase</keyword>
<dbReference type="Pfam" id="PF00360">
    <property type="entry name" value="PHY"/>
    <property type="match status" value="1"/>
</dbReference>
<evidence type="ECO:0000256" key="12">
    <source>
        <dbReference type="SAM" id="MobiDB-lite"/>
    </source>
</evidence>
<comment type="caution">
    <text evidence="14">The sequence shown here is derived from an EMBL/GenBank/DDBJ whole genome shotgun (WGS) entry which is preliminary data.</text>
</comment>
<dbReference type="PROSITE" id="PS50046">
    <property type="entry name" value="PHYTOCHROME_2"/>
    <property type="match status" value="1"/>
</dbReference>
<dbReference type="SMART" id="SM00911">
    <property type="entry name" value="HWE_HK"/>
    <property type="match status" value="1"/>
</dbReference>
<organism evidence="14 15">
    <name type="scientific">Skermanella aerolata</name>
    <dbReference type="NCBI Taxonomy" id="393310"/>
    <lineage>
        <taxon>Bacteria</taxon>
        <taxon>Pseudomonadati</taxon>
        <taxon>Pseudomonadota</taxon>
        <taxon>Alphaproteobacteria</taxon>
        <taxon>Rhodospirillales</taxon>
        <taxon>Azospirillaceae</taxon>
        <taxon>Skermanella</taxon>
    </lineage>
</organism>
<dbReference type="Pfam" id="PF07536">
    <property type="entry name" value="HWE_HK"/>
    <property type="match status" value="1"/>
</dbReference>
<gene>
    <name evidence="14" type="ORF">SAE02_21050</name>
</gene>
<dbReference type="Gene3D" id="3.30.450.20">
    <property type="entry name" value="PAS domain"/>
    <property type="match status" value="1"/>
</dbReference>
<dbReference type="Pfam" id="PF01590">
    <property type="entry name" value="GAF"/>
    <property type="match status" value="1"/>
</dbReference>
<dbReference type="RefSeq" id="WP_052831476.1">
    <property type="nucleotide sequence ID" value="NZ_BJYZ01000008.1"/>
</dbReference>
<dbReference type="SUPFAM" id="SSF55785">
    <property type="entry name" value="PYP-like sensor domain (PAS domain)"/>
    <property type="match status" value="1"/>
</dbReference>
<evidence type="ECO:0000313" key="15">
    <source>
        <dbReference type="Proteomes" id="UP000321523"/>
    </source>
</evidence>
<dbReference type="EC" id="2.7.13.3" evidence="2"/>
<dbReference type="GO" id="GO:0004673">
    <property type="term" value="F:protein histidine kinase activity"/>
    <property type="evidence" value="ECO:0007669"/>
    <property type="project" value="UniProtKB-EC"/>
</dbReference>
<dbReference type="InterPro" id="IPR013654">
    <property type="entry name" value="PAS_2"/>
</dbReference>
<dbReference type="Gene3D" id="3.30.565.10">
    <property type="entry name" value="Histidine kinase-like ATPase, C-terminal domain"/>
    <property type="match status" value="1"/>
</dbReference>
<evidence type="ECO:0000256" key="11">
    <source>
        <dbReference type="ARBA" id="ARBA00023170"/>
    </source>
</evidence>
<evidence type="ECO:0000256" key="1">
    <source>
        <dbReference type="ARBA" id="ARBA00000085"/>
    </source>
</evidence>
<dbReference type="InterPro" id="IPR029016">
    <property type="entry name" value="GAF-like_dom_sf"/>
</dbReference>
<dbReference type="InterPro" id="IPR011102">
    <property type="entry name" value="Sig_transdc_His_kinase_HWE"/>
</dbReference>
<dbReference type="InterPro" id="IPR001294">
    <property type="entry name" value="Phytochrome"/>
</dbReference>
<dbReference type="PANTHER" id="PTHR41523:SF7">
    <property type="entry name" value="HISTIDINE KINASE"/>
    <property type="match status" value="1"/>
</dbReference>
<evidence type="ECO:0000256" key="8">
    <source>
        <dbReference type="ARBA" id="ARBA00022777"/>
    </source>
</evidence>
<dbReference type="SMART" id="SM00065">
    <property type="entry name" value="GAF"/>
    <property type="match status" value="1"/>
</dbReference>
<keyword evidence="10" id="KW-0157">Chromophore</keyword>
<dbReference type="Proteomes" id="UP000321523">
    <property type="component" value="Unassembled WGS sequence"/>
</dbReference>
<evidence type="ECO:0000259" key="13">
    <source>
        <dbReference type="PROSITE" id="PS50046"/>
    </source>
</evidence>
<dbReference type="InterPro" id="IPR043150">
    <property type="entry name" value="Phytochrome_PHY_sf"/>
</dbReference>
<feature type="region of interest" description="Disordered" evidence="12">
    <location>
        <begin position="228"/>
        <end position="247"/>
    </location>
</feature>
<dbReference type="GO" id="GO:0005524">
    <property type="term" value="F:ATP binding"/>
    <property type="evidence" value="ECO:0007669"/>
    <property type="project" value="UniProtKB-KW"/>
</dbReference>
<protein>
    <recommendedName>
        <fullName evidence="2">histidine kinase</fullName>
        <ecNumber evidence="2">2.7.13.3</ecNumber>
    </recommendedName>
</protein>
<dbReference type="EMBL" id="BJYZ01000008">
    <property type="protein sequence ID" value="GEO37957.1"/>
    <property type="molecule type" value="Genomic_DNA"/>
</dbReference>